<dbReference type="InterPro" id="IPR050797">
    <property type="entry name" value="Carb_Metab_Trans_Reg"/>
</dbReference>
<accession>A0A507APV7</accession>
<dbReference type="Proteomes" id="UP000319257">
    <property type="component" value="Unassembled WGS sequence"/>
</dbReference>
<dbReference type="Pfam" id="PF00172">
    <property type="entry name" value="Zn_clus"/>
    <property type="match status" value="1"/>
</dbReference>
<keyword evidence="5" id="KW-0539">Nucleus</keyword>
<dbReference type="SUPFAM" id="SSF57701">
    <property type="entry name" value="Zn2/Cys6 DNA-binding domain"/>
    <property type="match status" value="1"/>
</dbReference>
<keyword evidence="9" id="KW-1185">Reference proteome</keyword>
<evidence type="ECO:0000259" key="7">
    <source>
        <dbReference type="PROSITE" id="PS50048"/>
    </source>
</evidence>
<evidence type="ECO:0000313" key="8">
    <source>
        <dbReference type="EMBL" id="TPX06878.1"/>
    </source>
</evidence>
<evidence type="ECO:0000256" key="5">
    <source>
        <dbReference type="ARBA" id="ARBA00023242"/>
    </source>
</evidence>
<protein>
    <recommendedName>
        <fullName evidence="7">Zn(2)-C6 fungal-type domain-containing protein</fullName>
    </recommendedName>
</protein>
<comment type="caution">
    <text evidence="8">The sequence shown here is derived from an EMBL/GenBank/DDBJ whole genome shotgun (WGS) entry which is preliminary data.</text>
</comment>
<dbReference type="PANTHER" id="PTHR31668:SF26">
    <property type="entry name" value="GLUCOSE TRANSPORT TRANSCRIPTION REGULATOR RGT1-RELATED"/>
    <property type="match status" value="1"/>
</dbReference>
<dbReference type="InterPro" id="IPR001138">
    <property type="entry name" value="Zn2Cys6_DnaBD"/>
</dbReference>
<keyword evidence="1" id="KW-0479">Metal-binding</keyword>
<evidence type="ECO:0000256" key="6">
    <source>
        <dbReference type="SAM" id="MobiDB-lite"/>
    </source>
</evidence>
<name>A0A507APV7_9PEZI</name>
<reference evidence="8 9" key="1">
    <citation type="submission" date="2019-06" db="EMBL/GenBank/DDBJ databases">
        <title>Draft genome sequence of the filamentous fungus Phialemoniopsis curvata isolated from diesel fuel.</title>
        <authorList>
            <person name="Varaljay V.A."/>
            <person name="Lyon W.J."/>
            <person name="Crouch A.L."/>
            <person name="Drake C.E."/>
            <person name="Hollomon J.M."/>
            <person name="Nadeau L.J."/>
            <person name="Nunn H.S."/>
            <person name="Stevenson B.S."/>
            <person name="Bojanowski C.L."/>
            <person name="Crookes-Goodson W.J."/>
        </authorList>
    </citation>
    <scope>NUCLEOTIDE SEQUENCE [LARGE SCALE GENOMIC DNA]</scope>
    <source>
        <strain evidence="8 9">D216</strain>
    </source>
</reference>
<dbReference type="AlphaFoldDB" id="A0A507APV7"/>
<dbReference type="InterPro" id="IPR036864">
    <property type="entry name" value="Zn2-C6_fun-type_DNA-bd_sf"/>
</dbReference>
<evidence type="ECO:0000256" key="2">
    <source>
        <dbReference type="ARBA" id="ARBA00023015"/>
    </source>
</evidence>
<dbReference type="PANTHER" id="PTHR31668">
    <property type="entry name" value="GLUCOSE TRANSPORT TRANSCRIPTION REGULATOR RGT1-RELATED-RELATED"/>
    <property type="match status" value="1"/>
</dbReference>
<dbReference type="STRING" id="1093900.A0A507APV7"/>
<feature type="domain" description="Zn(2)-C6 fungal-type" evidence="7">
    <location>
        <begin position="14"/>
        <end position="46"/>
    </location>
</feature>
<evidence type="ECO:0000313" key="9">
    <source>
        <dbReference type="Proteomes" id="UP000319257"/>
    </source>
</evidence>
<dbReference type="GO" id="GO:0003677">
    <property type="term" value="F:DNA binding"/>
    <property type="evidence" value="ECO:0007669"/>
    <property type="project" value="UniProtKB-KW"/>
</dbReference>
<dbReference type="CDD" id="cd00067">
    <property type="entry name" value="GAL4"/>
    <property type="match status" value="1"/>
</dbReference>
<gene>
    <name evidence="8" type="ORF">E0L32_002374</name>
</gene>
<evidence type="ECO:0000256" key="1">
    <source>
        <dbReference type="ARBA" id="ARBA00022723"/>
    </source>
</evidence>
<dbReference type="GeneID" id="41969821"/>
<dbReference type="RefSeq" id="XP_030988589.1">
    <property type="nucleotide sequence ID" value="XM_031136556.1"/>
</dbReference>
<dbReference type="SMART" id="SM00066">
    <property type="entry name" value="GAL4"/>
    <property type="match status" value="1"/>
</dbReference>
<feature type="region of interest" description="Disordered" evidence="6">
    <location>
        <begin position="174"/>
        <end position="193"/>
    </location>
</feature>
<dbReference type="EMBL" id="SKBQ01000009">
    <property type="protein sequence ID" value="TPX06878.1"/>
    <property type="molecule type" value="Genomic_DNA"/>
</dbReference>
<evidence type="ECO:0000256" key="3">
    <source>
        <dbReference type="ARBA" id="ARBA00023125"/>
    </source>
</evidence>
<keyword evidence="4" id="KW-0804">Transcription</keyword>
<dbReference type="PROSITE" id="PS00463">
    <property type="entry name" value="ZN2_CY6_FUNGAL_1"/>
    <property type="match status" value="1"/>
</dbReference>
<proteinExistence type="predicted"/>
<dbReference type="OrthoDB" id="2943660at2759"/>
<dbReference type="PROSITE" id="PS50048">
    <property type="entry name" value="ZN2_CY6_FUNGAL_2"/>
    <property type="match status" value="1"/>
</dbReference>
<dbReference type="GO" id="GO:0008270">
    <property type="term" value="F:zinc ion binding"/>
    <property type="evidence" value="ECO:0007669"/>
    <property type="project" value="InterPro"/>
</dbReference>
<dbReference type="GO" id="GO:0000981">
    <property type="term" value="F:DNA-binding transcription factor activity, RNA polymerase II-specific"/>
    <property type="evidence" value="ECO:0007669"/>
    <property type="project" value="InterPro"/>
</dbReference>
<feature type="region of interest" description="Disordered" evidence="6">
    <location>
        <begin position="54"/>
        <end position="100"/>
    </location>
</feature>
<evidence type="ECO:0000256" key="4">
    <source>
        <dbReference type="ARBA" id="ARBA00023163"/>
    </source>
</evidence>
<organism evidence="8 9">
    <name type="scientific">Thyridium curvatum</name>
    <dbReference type="NCBI Taxonomy" id="1093900"/>
    <lineage>
        <taxon>Eukaryota</taxon>
        <taxon>Fungi</taxon>
        <taxon>Dikarya</taxon>
        <taxon>Ascomycota</taxon>
        <taxon>Pezizomycotina</taxon>
        <taxon>Sordariomycetes</taxon>
        <taxon>Sordariomycetidae</taxon>
        <taxon>Thyridiales</taxon>
        <taxon>Thyridiaceae</taxon>
        <taxon>Thyridium</taxon>
    </lineage>
</organism>
<keyword evidence="2" id="KW-0805">Transcription regulation</keyword>
<dbReference type="Gene3D" id="4.10.240.10">
    <property type="entry name" value="Zn(2)-C6 fungal-type DNA-binding domain"/>
    <property type="match status" value="1"/>
</dbReference>
<keyword evidence="3" id="KW-0238">DNA-binding</keyword>
<sequence>MKASIVKQTAVRAACDKCHSIKIRCSRDAGSLDCQRCVRLGFKCSYSAPLQMGRPRHNSRLASASGPKPDRKGLGRSAPGGGSTGPSGMAPDHLADSSTAFYPTPTVEASEYPEGLAFDLGLDGTDKNLTVHSLLREPHGPPYDDLFMRHDGHADRAMDFMGLADTDSIDPSLFSGTTLSESGHSRDDRDEELAERLSSLQVKLQQLHHRIKQDAFRDNLNAPQKASAEQESTQSNTDLNDIFMATVDFTDVLHDHSGSRPQEWSMDHAVKCQLLSCYLSLVDVYDASSEHIQRATKNAKDRPTWTGNGTICDDTQSGSSLASGLSTKNSSTGSELYLHLLSQMRIRAKQALDKYR</sequence>
<dbReference type="InParanoid" id="A0A507APV7"/>